<dbReference type="InterPro" id="IPR055247">
    <property type="entry name" value="InsJ-like_HTH"/>
</dbReference>
<reference evidence="3 4" key="1">
    <citation type="journal article" date="2015" name="Nature">
        <title>rRNA introns, odd ribosomes, and small enigmatic genomes across a large radiation of phyla.</title>
        <authorList>
            <person name="Brown C.T."/>
            <person name="Hug L.A."/>
            <person name="Thomas B.C."/>
            <person name="Sharon I."/>
            <person name="Castelle C.J."/>
            <person name="Singh A."/>
            <person name="Wilkins M.J."/>
            <person name="Williams K.H."/>
            <person name="Banfield J.F."/>
        </authorList>
    </citation>
    <scope>NUCLEOTIDE SEQUENCE [LARGE SCALE GENOMIC DNA]</scope>
</reference>
<evidence type="ECO:0000259" key="2">
    <source>
        <dbReference type="Pfam" id="PF13518"/>
    </source>
</evidence>
<keyword evidence="1" id="KW-1133">Transmembrane helix</keyword>
<evidence type="ECO:0000313" key="4">
    <source>
        <dbReference type="Proteomes" id="UP000034160"/>
    </source>
</evidence>
<organism evidence="3 4">
    <name type="scientific">Candidatus Amesbacteria bacterium GW2011_GWA2_42_12</name>
    <dbReference type="NCBI Taxonomy" id="1618356"/>
    <lineage>
        <taxon>Bacteria</taxon>
        <taxon>Candidatus Amesiibacteriota</taxon>
    </lineage>
</organism>
<dbReference type="InterPro" id="IPR036388">
    <property type="entry name" value="WH-like_DNA-bd_sf"/>
</dbReference>
<proteinExistence type="predicted"/>
<keyword evidence="1" id="KW-0472">Membrane</keyword>
<name>A0A0G1B406_9BACT</name>
<evidence type="ECO:0000313" key="3">
    <source>
        <dbReference type="EMBL" id="KKS32263.1"/>
    </source>
</evidence>
<dbReference type="SUPFAM" id="SSF46689">
    <property type="entry name" value="Homeodomain-like"/>
    <property type="match status" value="1"/>
</dbReference>
<feature type="transmembrane region" description="Helical" evidence="1">
    <location>
        <begin position="184"/>
        <end position="206"/>
    </location>
</feature>
<dbReference type="Gene3D" id="1.10.10.10">
    <property type="entry name" value="Winged helix-like DNA-binding domain superfamily/Winged helix DNA-binding domain"/>
    <property type="match status" value="1"/>
</dbReference>
<keyword evidence="1" id="KW-0812">Transmembrane</keyword>
<feature type="domain" description="Insertion element IS150 protein InsJ-like helix-turn-helix" evidence="2">
    <location>
        <begin position="15"/>
        <end position="54"/>
    </location>
</feature>
<evidence type="ECO:0000256" key="1">
    <source>
        <dbReference type="SAM" id="Phobius"/>
    </source>
</evidence>
<feature type="non-terminal residue" evidence="3">
    <location>
        <position position="219"/>
    </location>
</feature>
<dbReference type="STRING" id="1618356.UU93_C0008G0025"/>
<protein>
    <recommendedName>
        <fullName evidence="2">Insertion element IS150 protein InsJ-like helix-turn-helix domain-containing protein</fullName>
    </recommendedName>
</protein>
<gene>
    <name evidence="3" type="ORF">UU93_C0008G0025</name>
</gene>
<comment type="caution">
    <text evidence="3">The sequence shown here is derived from an EMBL/GenBank/DDBJ whole genome shotgun (WGS) entry which is preliminary data.</text>
</comment>
<dbReference type="Pfam" id="PF13518">
    <property type="entry name" value="HTH_28"/>
    <property type="match status" value="1"/>
</dbReference>
<accession>A0A0G1B406</accession>
<sequence length="219" mass="24482">MNSAQPKIIRQSAEERKKMVEDVVLRGMSVNEVTRLYNVSRKTYAKWKKRYNAHTDCELNDANPKGVQHHRGAKPEAYDQVMELVKSNPSFSSRKISENLKFIGGHGVQNILKRLNLSTYEQRMNYANSFVSISPVLPPIVRSVPVSNPKTDLIRVFTISLASGVLISGFFVALASLYGESASVGHVFGISFALLALLLGTFFFLYSTKYYITLALVLS</sequence>
<dbReference type="InterPro" id="IPR009057">
    <property type="entry name" value="Homeodomain-like_sf"/>
</dbReference>
<dbReference type="AlphaFoldDB" id="A0A0G1B406"/>
<dbReference type="EMBL" id="LCCN01000008">
    <property type="protein sequence ID" value="KKS32263.1"/>
    <property type="molecule type" value="Genomic_DNA"/>
</dbReference>
<dbReference type="Proteomes" id="UP000034160">
    <property type="component" value="Unassembled WGS sequence"/>
</dbReference>
<feature type="transmembrane region" description="Helical" evidence="1">
    <location>
        <begin position="156"/>
        <end position="178"/>
    </location>
</feature>